<evidence type="ECO:0000256" key="3">
    <source>
        <dbReference type="ARBA" id="ARBA00022691"/>
    </source>
</evidence>
<evidence type="ECO:0000313" key="9">
    <source>
        <dbReference type="Proteomes" id="UP000269352"/>
    </source>
</evidence>
<dbReference type="NCBIfam" id="TIGR00536">
    <property type="entry name" value="hemK_fam"/>
    <property type="match status" value="1"/>
</dbReference>
<dbReference type="AlphaFoldDB" id="A0A388T9S1"/>
<dbReference type="GO" id="GO:0003676">
    <property type="term" value="F:nucleic acid binding"/>
    <property type="evidence" value="ECO:0007669"/>
    <property type="project" value="InterPro"/>
</dbReference>
<dbReference type="Pfam" id="PF05175">
    <property type="entry name" value="MTS"/>
    <property type="match status" value="1"/>
</dbReference>
<evidence type="ECO:0000259" key="6">
    <source>
        <dbReference type="Pfam" id="PF05175"/>
    </source>
</evidence>
<feature type="binding site" evidence="5">
    <location>
        <begin position="123"/>
        <end position="127"/>
    </location>
    <ligand>
        <name>S-adenosyl-L-methionine</name>
        <dbReference type="ChEBI" id="CHEBI:59789"/>
    </ligand>
</feature>
<comment type="similarity">
    <text evidence="5">Belongs to the protein N5-glutamine methyltransferase family. PrmC subfamily.</text>
</comment>
<dbReference type="SUPFAM" id="SSF53335">
    <property type="entry name" value="S-adenosyl-L-methionine-dependent methyltransferases"/>
    <property type="match status" value="1"/>
</dbReference>
<dbReference type="Gene3D" id="1.10.8.10">
    <property type="entry name" value="DNA helicase RuvA subunit, C-terminal domain"/>
    <property type="match status" value="1"/>
</dbReference>
<dbReference type="PROSITE" id="PS00092">
    <property type="entry name" value="N6_MTASE"/>
    <property type="match status" value="1"/>
</dbReference>
<dbReference type="InterPro" id="IPR002052">
    <property type="entry name" value="DNA_methylase_N6_adenine_CS"/>
</dbReference>
<feature type="binding site" evidence="5">
    <location>
        <position position="190"/>
    </location>
    <ligand>
        <name>S-adenosyl-L-methionine</name>
        <dbReference type="ChEBI" id="CHEBI:59789"/>
    </ligand>
</feature>
<dbReference type="InterPro" id="IPR004556">
    <property type="entry name" value="HemK-like"/>
</dbReference>
<evidence type="ECO:0000313" key="8">
    <source>
        <dbReference type="EMBL" id="GBR72986.1"/>
    </source>
</evidence>
<dbReference type="GO" id="GO:0102559">
    <property type="term" value="F:peptide chain release factor N(5)-glutamine methyltransferase activity"/>
    <property type="evidence" value="ECO:0007669"/>
    <property type="project" value="UniProtKB-EC"/>
</dbReference>
<dbReference type="PANTHER" id="PTHR18895:SF74">
    <property type="entry name" value="MTRF1L RELEASE FACTOR GLUTAMINE METHYLTRANSFERASE"/>
    <property type="match status" value="1"/>
</dbReference>
<dbReference type="PANTHER" id="PTHR18895">
    <property type="entry name" value="HEMK METHYLTRANSFERASE"/>
    <property type="match status" value="1"/>
</dbReference>
<evidence type="ECO:0000256" key="1">
    <source>
        <dbReference type="ARBA" id="ARBA00022603"/>
    </source>
</evidence>
<comment type="function">
    <text evidence="5">Methylates the class 1 translation termination release factors RF1/PrfA and RF2/PrfB on the glutamine residue of the universally conserved GGQ motif.</text>
</comment>
<evidence type="ECO:0000259" key="7">
    <source>
        <dbReference type="Pfam" id="PF17827"/>
    </source>
</evidence>
<dbReference type="EMBL" id="BGZN01000004">
    <property type="protein sequence ID" value="GBR72986.1"/>
    <property type="molecule type" value="Genomic_DNA"/>
</dbReference>
<gene>
    <name evidence="5 8" type="primary">prmC</name>
    <name evidence="8" type="ORF">NO1_0442</name>
</gene>
<keyword evidence="3 5" id="KW-0949">S-adenosyl-L-methionine</keyword>
<accession>A0A388T9S1</accession>
<organism evidence="8 9">
    <name type="scientific">Termititenax aidoneus</name>
    <dbReference type="NCBI Taxonomy" id="2218524"/>
    <lineage>
        <taxon>Bacteria</taxon>
        <taxon>Bacillati</taxon>
        <taxon>Candidatus Margulisiibacteriota</taxon>
        <taxon>Candidatus Termititenacia</taxon>
        <taxon>Candidatus Termititenacales</taxon>
        <taxon>Candidatus Termititenacaceae</taxon>
        <taxon>Candidatus Termititenax</taxon>
    </lineage>
</organism>
<dbReference type="HAMAP" id="MF_02126">
    <property type="entry name" value="RF_methyltr_PrmC"/>
    <property type="match status" value="1"/>
</dbReference>
<dbReference type="GO" id="GO:0032259">
    <property type="term" value="P:methylation"/>
    <property type="evidence" value="ECO:0007669"/>
    <property type="project" value="UniProtKB-KW"/>
</dbReference>
<dbReference type="Pfam" id="PF17827">
    <property type="entry name" value="PrmC_N"/>
    <property type="match status" value="1"/>
</dbReference>
<feature type="domain" description="Release factor glutamine methyltransferase N-terminal" evidence="7">
    <location>
        <begin position="11"/>
        <end position="80"/>
    </location>
</feature>
<dbReference type="NCBIfam" id="TIGR03534">
    <property type="entry name" value="RF_mod_PrmC"/>
    <property type="match status" value="1"/>
</dbReference>
<protein>
    <recommendedName>
        <fullName evidence="5">Release factor glutamine methyltransferase</fullName>
        <shortName evidence="5">RF MTase</shortName>
        <ecNumber evidence="5">2.1.1.297</ecNumber>
    </recommendedName>
    <alternativeName>
        <fullName evidence="5">N5-glutamine methyltransferase PrmC</fullName>
    </alternativeName>
    <alternativeName>
        <fullName evidence="5">Protein-(glutamine-N5) MTase PrmC</fullName>
    </alternativeName>
    <alternativeName>
        <fullName evidence="5">Protein-glutamine N-methyltransferase PrmC</fullName>
    </alternativeName>
</protein>
<proteinExistence type="inferred from homology"/>
<dbReference type="Proteomes" id="UP000269352">
    <property type="component" value="Unassembled WGS sequence"/>
</dbReference>
<comment type="caution">
    <text evidence="5">Lacks conserved residue(s) required for the propagation of feature annotation.</text>
</comment>
<keyword evidence="1 5" id="KW-0489">Methyltransferase</keyword>
<feature type="binding site" evidence="5">
    <location>
        <position position="144"/>
    </location>
    <ligand>
        <name>S-adenosyl-L-methionine</name>
        <dbReference type="ChEBI" id="CHEBI:59789"/>
    </ligand>
</feature>
<feature type="domain" description="Methyltransferase small" evidence="6">
    <location>
        <begin position="102"/>
        <end position="196"/>
    </location>
</feature>
<evidence type="ECO:0000256" key="2">
    <source>
        <dbReference type="ARBA" id="ARBA00022679"/>
    </source>
</evidence>
<comment type="catalytic activity">
    <reaction evidence="4 5">
        <text>L-glutaminyl-[peptide chain release factor] + S-adenosyl-L-methionine = N(5)-methyl-L-glutaminyl-[peptide chain release factor] + S-adenosyl-L-homocysteine + H(+)</text>
        <dbReference type="Rhea" id="RHEA:42896"/>
        <dbReference type="Rhea" id="RHEA-COMP:10271"/>
        <dbReference type="Rhea" id="RHEA-COMP:10272"/>
        <dbReference type="ChEBI" id="CHEBI:15378"/>
        <dbReference type="ChEBI" id="CHEBI:30011"/>
        <dbReference type="ChEBI" id="CHEBI:57856"/>
        <dbReference type="ChEBI" id="CHEBI:59789"/>
        <dbReference type="ChEBI" id="CHEBI:61891"/>
        <dbReference type="EC" id="2.1.1.297"/>
    </reaction>
</comment>
<comment type="caution">
    <text evidence="8">The sequence shown here is derived from an EMBL/GenBank/DDBJ whole genome shotgun (WGS) entry which is preliminary data.</text>
</comment>
<dbReference type="InterPro" id="IPR019874">
    <property type="entry name" value="RF_methyltr_PrmC"/>
</dbReference>
<keyword evidence="9" id="KW-1185">Reference proteome</keyword>
<dbReference type="CDD" id="cd02440">
    <property type="entry name" value="AdoMet_MTases"/>
    <property type="match status" value="1"/>
</dbReference>
<dbReference type="InterPro" id="IPR040758">
    <property type="entry name" value="PrmC_N"/>
</dbReference>
<dbReference type="InterPro" id="IPR007848">
    <property type="entry name" value="Small_mtfrase_dom"/>
</dbReference>
<dbReference type="InterPro" id="IPR029063">
    <property type="entry name" value="SAM-dependent_MTases_sf"/>
</dbReference>
<dbReference type="EC" id="2.1.1.297" evidence="5"/>
<keyword evidence="2 5" id="KW-0808">Transferase</keyword>
<evidence type="ECO:0000256" key="5">
    <source>
        <dbReference type="HAMAP-Rule" id="MF_02126"/>
    </source>
</evidence>
<reference evidence="8 9" key="1">
    <citation type="journal article" date="2019" name="ISME J.">
        <title>Genome analyses of uncultured TG2/ZB3 bacteria in 'Margulisbacteria' specifically attached to ectosymbiotic spirochetes of protists in the termite gut.</title>
        <authorList>
            <person name="Utami Y.D."/>
            <person name="Kuwahara H."/>
            <person name="Igai K."/>
            <person name="Murakami T."/>
            <person name="Sugaya K."/>
            <person name="Morikawa T."/>
            <person name="Nagura Y."/>
            <person name="Yuki M."/>
            <person name="Deevong P."/>
            <person name="Inoue T."/>
            <person name="Kihara K."/>
            <person name="Lo N."/>
            <person name="Yamada A."/>
            <person name="Ohkuma M."/>
            <person name="Hongoh Y."/>
        </authorList>
    </citation>
    <scope>NUCLEOTIDE SEQUENCE [LARGE SCALE GENOMIC DNA]</scope>
    <source>
        <strain evidence="8">NkOx7-01</strain>
    </source>
</reference>
<name>A0A388T9S1_TERA1</name>
<evidence type="ECO:0000256" key="4">
    <source>
        <dbReference type="ARBA" id="ARBA00048391"/>
    </source>
</evidence>
<dbReference type="InterPro" id="IPR050320">
    <property type="entry name" value="N5-glutamine_MTase"/>
</dbReference>
<feature type="binding site" evidence="5">
    <location>
        <begin position="190"/>
        <end position="193"/>
    </location>
    <ligand>
        <name>substrate</name>
    </ligand>
</feature>
<dbReference type="Gene3D" id="3.40.50.150">
    <property type="entry name" value="Vaccinia Virus protein VP39"/>
    <property type="match status" value="1"/>
</dbReference>
<sequence>MSTEIWTILSILKWSEKFLREKGVAAAKHGAECLLAFVLGCQRLDLYLRFDQPLTTTERAAYKKLLLRRASREPLQYITGEAWFMSEKFKVSLHTLIPRYDTEILAETVLRYLDQAELIVDIGAGSGILAVTFAKRGKKVLALDISPEALAVAKANAAAHQAVDKIEFICADLLAGVNIPPVRGVFLVSNPPYISPAEYAALEPEVREHEPRLALLAQNDGLEFYQKILAQSGAVSDLKGVFFEVGHRQAGAVAKLLQDRFQIPAQIVRDLGGKERVVYTLL</sequence>